<evidence type="ECO:0000313" key="3">
    <source>
        <dbReference type="EMBL" id="PIL37658.1"/>
    </source>
</evidence>
<feature type="region of interest" description="Disordered" evidence="1">
    <location>
        <begin position="116"/>
        <end position="179"/>
    </location>
</feature>
<keyword evidence="4" id="KW-1185">Reference proteome</keyword>
<feature type="region of interest" description="Disordered" evidence="1">
    <location>
        <begin position="260"/>
        <end position="323"/>
    </location>
</feature>
<dbReference type="EMBL" id="AYKW01000001">
    <property type="protein sequence ID" value="PIL37658.1"/>
    <property type="molecule type" value="Genomic_DNA"/>
</dbReference>
<evidence type="ECO:0000256" key="1">
    <source>
        <dbReference type="SAM" id="MobiDB-lite"/>
    </source>
</evidence>
<feature type="region of interest" description="Disordered" evidence="1">
    <location>
        <begin position="59"/>
        <end position="91"/>
    </location>
</feature>
<feature type="compositionally biased region" description="Acidic residues" evidence="1">
    <location>
        <begin position="150"/>
        <end position="162"/>
    </location>
</feature>
<dbReference type="AlphaFoldDB" id="A0A2G8SVR1"/>
<feature type="compositionally biased region" description="Pro residues" evidence="1">
    <location>
        <begin position="289"/>
        <end position="310"/>
    </location>
</feature>
<sequence length="620" mass="66964">MAKAVHPIPASNAPANGGTVGQLALTPVPAGNRPTRKAKQAALDQKVWANDLPTTRKRALSSVMSVEPKKAKIGSTKSSVGGSSTKVNVPPRLARKTNILLAGDFDSSGEDDIPLSTARACPAPKARSAVATTQRTTHVEDFQAPCDDAANSEEDPSDDNVDPEARDQAVAEQSESDDELLASMEARGNADAISARLSAEASVPVWSQPKQKGKAVDRHAESEDEKSDNEPVVRASKGQSEVEQWGEKKLLSQAAGLSKTALRAQQERPVFKTPASHVAHVHATSSNSPMPPPPPPPAAALMPPPAPILPAPAAAAHEDDSSDSDLDLEMVEVMRPIDYQIVFPAQGGPLSLKAQHPDIQDVIQATITRLERKIVLEDAFPDAHKRGRGVRVTMVETVQELEPKAKYRSLLTRLITDAPFLKSVASIPNQRISSFHGKIKDKSNVSAPSFFGLAPGPEAIEHVRFVLPHLSYVYPVDFEVSDHLPYRAPIVINVLREAFFKGTKSFFSRNEDIFMSSLPGRDEREIPLIMLALVGTTIHGSLMDWRSGDCVETSPFSADRYLDAYTEHKVLLNAIKKSAPVKYHTMMYKLFDEASGAPVHAMPLGASAIAHLNLDAMEEA</sequence>
<reference evidence="3 4" key="1">
    <citation type="journal article" date="2015" name="Sci. Rep.">
        <title>Chromosome-level genome map provides insights into diverse defense mechanisms in the medicinal fungus Ganoderma sinense.</title>
        <authorList>
            <person name="Zhu Y."/>
            <person name="Xu J."/>
            <person name="Sun C."/>
            <person name="Zhou S."/>
            <person name="Xu H."/>
            <person name="Nelson D.R."/>
            <person name="Qian J."/>
            <person name="Song J."/>
            <person name="Luo H."/>
            <person name="Xiang L."/>
            <person name="Li Y."/>
            <person name="Xu Z."/>
            <person name="Ji A."/>
            <person name="Wang L."/>
            <person name="Lu S."/>
            <person name="Hayward A."/>
            <person name="Sun W."/>
            <person name="Li X."/>
            <person name="Schwartz D.C."/>
            <person name="Wang Y."/>
            <person name="Chen S."/>
        </authorList>
    </citation>
    <scope>NUCLEOTIDE SEQUENCE [LARGE SCALE GENOMIC DNA]</scope>
    <source>
        <strain evidence="3 4">ZZ0214-1</strain>
    </source>
</reference>
<dbReference type="Proteomes" id="UP000230002">
    <property type="component" value="Unassembled WGS sequence"/>
</dbReference>
<feature type="region of interest" description="Disordered" evidence="1">
    <location>
        <begin position="198"/>
        <end position="246"/>
    </location>
</feature>
<dbReference type="InterPro" id="IPR045341">
    <property type="entry name" value="DUF6532"/>
</dbReference>
<accession>A0A2G8SVR1</accession>
<protein>
    <recommendedName>
        <fullName evidence="2">DUF6532 domain-containing protein</fullName>
    </recommendedName>
</protein>
<gene>
    <name evidence="3" type="ORF">GSI_01352</name>
</gene>
<feature type="region of interest" description="Disordered" evidence="1">
    <location>
        <begin position="1"/>
        <end position="35"/>
    </location>
</feature>
<feature type="domain" description="DUF6532" evidence="2">
    <location>
        <begin position="366"/>
        <end position="574"/>
    </location>
</feature>
<organism evidence="3 4">
    <name type="scientific">Ganoderma sinense ZZ0214-1</name>
    <dbReference type="NCBI Taxonomy" id="1077348"/>
    <lineage>
        <taxon>Eukaryota</taxon>
        <taxon>Fungi</taxon>
        <taxon>Dikarya</taxon>
        <taxon>Basidiomycota</taxon>
        <taxon>Agaricomycotina</taxon>
        <taxon>Agaricomycetes</taxon>
        <taxon>Polyporales</taxon>
        <taxon>Polyporaceae</taxon>
        <taxon>Ganoderma</taxon>
    </lineage>
</organism>
<evidence type="ECO:0000259" key="2">
    <source>
        <dbReference type="Pfam" id="PF20149"/>
    </source>
</evidence>
<evidence type="ECO:0000313" key="4">
    <source>
        <dbReference type="Proteomes" id="UP000230002"/>
    </source>
</evidence>
<feature type="compositionally biased region" description="Low complexity" evidence="1">
    <location>
        <begin position="74"/>
        <end position="87"/>
    </location>
</feature>
<dbReference type="STRING" id="1077348.A0A2G8SVR1"/>
<dbReference type="OrthoDB" id="3214739at2759"/>
<comment type="caution">
    <text evidence="3">The sequence shown here is derived from an EMBL/GenBank/DDBJ whole genome shotgun (WGS) entry which is preliminary data.</text>
</comment>
<name>A0A2G8SVR1_9APHY</name>
<dbReference type="Pfam" id="PF20149">
    <property type="entry name" value="DUF6532"/>
    <property type="match status" value="1"/>
</dbReference>
<proteinExistence type="predicted"/>